<proteinExistence type="predicted"/>
<keyword evidence="1" id="KW-0472">Membrane</keyword>
<feature type="transmembrane region" description="Helical" evidence="1">
    <location>
        <begin position="12"/>
        <end position="36"/>
    </location>
</feature>
<evidence type="ECO:0000256" key="1">
    <source>
        <dbReference type="SAM" id="Phobius"/>
    </source>
</evidence>
<evidence type="ECO:0000313" key="2">
    <source>
        <dbReference type="EMBL" id="MDE1359050.1"/>
    </source>
</evidence>
<dbReference type="AlphaFoldDB" id="A0A9X4FP77"/>
<sequence length="46" mass="4824">MKPEEFVFLVEALSQISIIDSILGGVVGGVIGGLIVRILSNKNLSP</sequence>
<dbReference type="EMBL" id="JAKNAP010000126">
    <property type="protein sequence ID" value="MDE1359050.1"/>
    <property type="molecule type" value="Genomic_DNA"/>
</dbReference>
<gene>
    <name evidence="2" type="ORF">L9W73_17385</name>
</gene>
<reference evidence="2" key="1">
    <citation type="submission" date="2022-02" db="EMBL/GenBank/DDBJ databases">
        <title>Emergence and expansion in Europe of a Vibrio aestuarianus clonal complex pathogenic for oysters.</title>
        <authorList>
            <person name="Mesnil A."/>
            <person name="Travers M.-A."/>
        </authorList>
    </citation>
    <scope>NUCLEOTIDE SEQUENCE</scope>
    <source>
        <strain evidence="2">151-ITT-15-cp-1</strain>
    </source>
</reference>
<accession>A0A9X4FP77</accession>
<keyword evidence="1" id="KW-1133">Transmembrane helix</keyword>
<organism evidence="2 3">
    <name type="scientific">Vibrio aestuarianus</name>
    <dbReference type="NCBI Taxonomy" id="28171"/>
    <lineage>
        <taxon>Bacteria</taxon>
        <taxon>Pseudomonadati</taxon>
        <taxon>Pseudomonadota</taxon>
        <taxon>Gammaproteobacteria</taxon>
        <taxon>Vibrionales</taxon>
        <taxon>Vibrionaceae</taxon>
        <taxon>Vibrio</taxon>
    </lineage>
</organism>
<name>A0A9X4FP77_9VIBR</name>
<dbReference type="RefSeq" id="WP_274674289.1">
    <property type="nucleotide sequence ID" value="NZ_JAKNAP010000126.1"/>
</dbReference>
<keyword evidence="1" id="KW-0812">Transmembrane</keyword>
<evidence type="ECO:0000313" key="3">
    <source>
        <dbReference type="Proteomes" id="UP001140973"/>
    </source>
</evidence>
<protein>
    <submittedName>
        <fullName evidence="2">Uncharacterized protein</fullName>
    </submittedName>
</protein>
<dbReference type="Proteomes" id="UP001140973">
    <property type="component" value="Unassembled WGS sequence"/>
</dbReference>
<comment type="caution">
    <text evidence="2">The sequence shown here is derived from an EMBL/GenBank/DDBJ whole genome shotgun (WGS) entry which is preliminary data.</text>
</comment>